<gene>
    <name evidence="3" type="ORF">HGRIS_011034</name>
</gene>
<protein>
    <recommendedName>
        <fullName evidence="2">DUF7223 domain-containing protein</fullName>
    </recommendedName>
</protein>
<dbReference type="Pfam" id="PF23865">
    <property type="entry name" value="DUF7223"/>
    <property type="match status" value="1"/>
</dbReference>
<evidence type="ECO:0000259" key="2">
    <source>
        <dbReference type="Pfam" id="PF23865"/>
    </source>
</evidence>
<sequence>MMQPAFLLVLLLSAVVRGTNDWSKPCLDGQCSYDLPNSDGSASGSLKIWGSPNAISDITAAAGWTIIGCSKNALAQDIRIVCSSNGASSGCSHLLQNGAEGKIVRLPENCGQSAFARVAKLWVHADQSLPSDIAARLVRRDGTQPQVKGVALDTNFAAVDPAKSGNVSIAIEGATVPGANGNLTITPATGPQRRSRLAQRGLFGFIEDAFDKFNSFDKSVTKALPPVDVNKNFPLFEQKASCGPVAASVKADINTKAHAVVTVGVAASGTIVPPKLDDFGLFAGLDAELDGTLDLVASASGTIDSGEKTLFEVGIPGLDFPGLLSVGPTFKILGQAKASLDLNVDMKVDLSYKVDGAKLFFPASKDKKSGGGFTPGDTPLKLSVSPSVSSKGTVEAHVIPRVDFGINALGGIAQATVGLDLDASAALTLTLNADANAAVTVKPSRRSAVNRHRRATVTTSTGASVNGCVEIGAGLDVAASADGSFFGIFDKSTKVSLFSKDFQLFKKCLGASTGSAASKRSNVRRTPIKGALERRALTCSAGNTATDLTSIIDAVLPAASIKRSFA</sequence>
<dbReference type="Proteomes" id="UP001556367">
    <property type="component" value="Unassembled WGS sequence"/>
</dbReference>
<feature type="signal peptide" evidence="1">
    <location>
        <begin position="1"/>
        <end position="18"/>
    </location>
</feature>
<accession>A0ABR3IZ13</accession>
<evidence type="ECO:0000256" key="1">
    <source>
        <dbReference type="SAM" id="SignalP"/>
    </source>
</evidence>
<proteinExistence type="predicted"/>
<dbReference type="InterPro" id="IPR055647">
    <property type="entry name" value="DUF7223"/>
</dbReference>
<comment type="caution">
    <text evidence="3">The sequence shown here is derived from an EMBL/GenBank/DDBJ whole genome shotgun (WGS) entry which is preliminary data.</text>
</comment>
<evidence type="ECO:0000313" key="3">
    <source>
        <dbReference type="EMBL" id="KAL0948461.1"/>
    </source>
</evidence>
<keyword evidence="4" id="KW-1185">Reference proteome</keyword>
<evidence type="ECO:0000313" key="4">
    <source>
        <dbReference type="Proteomes" id="UP001556367"/>
    </source>
</evidence>
<feature type="chain" id="PRO_5046067143" description="DUF7223 domain-containing protein" evidence="1">
    <location>
        <begin position="19"/>
        <end position="566"/>
    </location>
</feature>
<organism evidence="3 4">
    <name type="scientific">Hohenbuehelia grisea</name>
    <dbReference type="NCBI Taxonomy" id="104357"/>
    <lineage>
        <taxon>Eukaryota</taxon>
        <taxon>Fungi</taxon>
        <taxon>Dikarya</taxon>
        <taxon>Basidiomycota</taxon>
        <taxon>Agaricomycotina</taxon>
        <taxon>Agaricomycetes</taxon>
        <taxon>Agaricomycetidae</taxon>
        <taxon>Agaricales</taxon>
        <taxon>Pleurotineae</taxon>
        <taxon>Pleurotaceae</taxon>
        <taxon>Hohenbuehelia</taxon>
    </lineage>
</organism>
<keyword evidence="1" id="KW-0732">Signal</keyword>
<feature type="domain" description="DUF7223" evidence="2">
    <location>
        <begin position="287"/>
        <end position="509"/>
    </location>
</feature>
<dbReference type="EMBL" id="JASNQZ010000014">
    <property type="protein sequence ID" value="KAL0948461.1"/>
    <property type="molecule type" value="Genomic_DNA"/>
</dbReference>
<reference evidence="4" key="1">
    <citation type="submission" date="2024-06" db="EMBL/GenBank/DDBJ databases">
        <title>Multi-omics analyses provide insights into the biosynthesis of the anticancer antibiotic pleurotin in Hohenbuehelia grisea.</title>
        <authorList>
            <person name="Weaver J.A."/>
            <person name="Alberti F."/>
        </authorList>
    </citation>
    <scope>NUCLEOTIDE SEQUENCE [LARGE SCALE GENOMIC DNA]</scope>
    <source>
        <strain evidence="4">T-177</strain>
    </source>
</reference>
<name>A0ABR3IZ13_9AGAR</name>